<reference evidence="2 3" key="1">
    <citation type="submission" date="2016-09" db="EMBL/GenBank/DDBJ databases">
        <authorList>
            <person name="Capua I."/>
            <person name="De Benedictis P."/>
            <person name="Joannis T."/>
            <person name="Lombin L.H."/>
            <person name="Cattoli G."/>
        </authorList>
    </citation>
    <scope>NUCLEOTIDE SEQUENCE [LARGE SCALE GENOMIC DNA]</scope>
    <source>
        <strain evidence="2 3">A7P-90m</strain>
    </source>
</reference>
<dbReference type="AlphaFoldDB" id="A0A1G6GGL7"/>
<organism evidence="2 3">
    <name type="scientific">Williamwhitmania taraxaci</name>
    <dbReference type="NCBI Taxonomy" id="1640674"/>
    <lineage>
        <taxon>Bacteria</taxon>
        <taxon>Pseudomonadati</taxon>
        <taxon>Bacteroidota</taxon>
        <taxon>Bacteroidia</taxon>
        <taxon>Bacteroidales</taxon>
        <taxon>Williamwhitmaniaceae</taxon>
        <taxon>Williamwhitmania</taxon>
    </lineage>
</organism>
<dbReference type="PANTHER" id="PTHR36174:SF1">
    <property type="entry name" value="LIPID II:GLYCINE GLYCYLTRANSFERASE"/>
    <property type="match status" value="1"/>
</dbReference>
<evidence type="ECO:0000313" key="3">
    <source>
        <dbReference type="Proteomes" id="UP000199452"/>
    </source>
</evidence>
<dbReference type="PANTHER" id="PTHR36174">
    <property type="entry name" value="LIPID II:GLYCINE GLYCYLTRANSFERASE"/>
    <property type="match status" value="1"/>
</dbReference>
<dbReference type="STRING" id="1640674.SAMN05216323_100135"/>
<protein>
    <submittedName>
        <fullName evidence="2">Acetyltransferase (GNAT) domain-containing protein</fullName>
    </submittedName>
</protein>
<accession>A0A1G6GGL7</accession>
<dbReference type="InterPro" id="IPR038740">
    <property type="entry name" value="BioF2-like_GNAT_dom"/>
</dbReference>
<sequence>MVNFEIINLSDSVKWNKYLHRLPQKLQDIYFTPEYYRLYEERGEGLAQCYVFEDGSGLALYPFLKNNVNSLGYSLDKEYFDIQGAYGYNGVICNTNNFDFIDKFNKSFQNYCRAENIITEFTRFHPIIENQRFAVNHLQILFDRETIAIDLTQSYDEIWFKEYSSKNRNMIRKAEKLGYTSKIITQPSRNEINNFISIYQRNMEMVGAEDYYYFNKEFFYNIFSLQKGFVYLFNIEDCNRQVASSTIFFYYGDFFHYHLSGRAPSADNSVNNFLLNEAVKFAKDMGAKTFHLGGGRSCAPDDSLLKFKSNFSKTYLPFYIGKRLHNHDVYDEVVRQWEARFPEKSEKYKNHVLKYRY</sequence>
<name>A0A1G6GGL7_9BACT</name>
<proteinExistence type="predicted"/>
<gene>
    <name evidence="2" type="ORF">SAMN05216323_100135</name>
</gene>
<dbReference type="Pfam" id="PF13480">
    <property type="entry name" value="Acetyltransf_6"/>
    <property type="match status" value="1"/>
</dbReference>
<dbReference type="InterPro" id="IPR016181">
    <property type="entry name" value="Acyl_CoA_acyltransferase"/>
</dbReference>
<evidence type="ECO:0000313" key="2">
    <source>
        <dbReference type="EMBL" id="SDB81158.1"/>
    </source>
</evidence>
<dbReference type="RefSeq" id="WP_092433944.1">
    <property type="nucleotide sequence ID" value="NZ_FMYP01000001.1"/>
</dbReference>
<dbReference type="GO" id="GO:0016740">
    <property type="term" value="F:transferase activity"/>
    <property type="evidence" value="ECO:0007669"/>
    <property type="project" value="UniProtKB-KW"/>
</dbReference>
<dbReference type="OrthoDB" id="9785911at2"/>
<dbReference type="InterPro" id="IPR050644">
    <property type="entry name" value="PG_Glycine_Bridge_Synth"/>
</dbReference>
<dbReference type="Gene3D" id="3.40.630.30">
    <property type="match status" value="1"/>
</dbReference>
<keyword evidence="2" id="KW-0808">Transferase</keyword>
<dbReference type="Proteomes" id="UP000199452">
    <property type="component" value="Unassembled WGS sequence"/>
</dbReference>
<evidence type="ECO:0000259" key="1">
    <source>
        <dbReference type="Pfam" id="PF13480"/>
    </source>
</evidence>
<feature type="domain" description="BioF2-like acetyltransferase" evidence="1">
    <location>
        <begin position="168"/>
        <end position="296"/>
    </location>
</feature>
<keyword evidence="3" id="KW-1185">Reference proteome</keyword>
<dbReference type="SUPFAM" id="SSF55729">
    <property type="entry name" value="Acyl-CoA N-acyltransferases (Nat)"/>
    <property type="match status" value="1"/>
</dbReference>
<dbReference type="EMBL" id="FMYP01000001">
    <property type="protein sequence ID" value="SDB81158.1"/>
    <property type="molecule type" value="Genomic_DNA"/>
</dbReference>